<evidence type="ECO:0000313" key="1">
    <source>
        <dbReference type="EMBL" id="SDJ54804.1"/>
    </source>
</evidence>
<name>A0A7Z7BLY0_9HYPH</name>
<protein>
    <submittedName>
        <fullName evidence="1">Uncharacterized protein</fullName>
    </submittedName>
</protein>
<dbReference type="EMBL" id="FNEW01000001">
    <property type="protein sequence ID" value="SDJ54804.1"/>
    <property type="molecule type" value="Genomic_DNA"/>
</dbReference>
<accession>A0A7Z7BLY0</accession>
<comment type="caution">
    <text evidence="1">The sequence shown here is derived from an EMBL/GenBank/DDBJ whole genome shotgun (WGS) entry which is preliminary data.</text>
</comment>
<reference evidence="1 2" key="1">
    <citation type="submission" date="2016-10" db="EMBL/GenBank/DDBJ databases">
        <authorList>
            <person name="Varghese N."/>
            <person name="Submissions S."/>
        </authorList>
    </citation>
    <scope>NUCLEOTIDE SEQUENCE [LARGE SCALE GENOMIC DNA]</scope>
    <source>
        <strain evidence="1 2">PDC82</strain>
    </source>
</reference>
<sequence>MPRMEKGRSSRRHPQVLIGLVVASLLVMIGFQAPSGVKALSKASRLERLQTVDLSRSLSLRDKDCDSGNDYTCRSSDTGRGFQHGEFPSPALSITENTETSLVAVAVVPQSFRDFASVVPRAPPHIMY</sequence>
<gene>
    <name evidence="1" type="ORF">SAMN05428983_2181</name>
</gene>
<proteinExistence type="predicted"/>
<organism evidence="1 2">
    <name type="scientific">Agrobacterium fabrum</name>
    <dbReference type="NCBI Taxonomy" id="1176649"/>
    <lineage>
        <taxon>Bacteria</taxon>
        <taxon>Pseudomonadati</taxon>
        <taxon>Pseudomonadota</taxon>
        <taxon>Alphaproteobacteria</taxon>
        <taxon>Hyphomicrobiales</taxon>
        <taxon>Rhizobiaceae</taxon>
        <taxon>Rhizobium/Agrobacterium group</taxon>
        <taxon>Agrobacterium</taxon>
        <taxon>Agrobacterium tumefaciens complex</taxon>
    </lineage>
</organism>
<dbReference type="AlphaFoldDB" id="A0A7Z7BLY0"/>
<evidence type="ECO:0000313" key="2">
    <source>
        <dbReference type="Proteomes" id="UP000198917"/>
    </source>
</evidence>
<dbReference type="Proteomes" id="UP000198917">
    <property type="component" value="Unassembled WGS sequence"/>
</dbReference>